<dbReference type="InterPro" id="IPR004597">
    <property type="entry name" value="Tag"/>
</dbReference>
<dbReference type="GO" id="GO:0046872">
    <property type="term" value="F:metal ion binding"/>
    <property type="evidence" value="ECO:0007669"/>
    <property type="project" value="UniProtKB-KW"/>
</dbReference>
<comment type="catalytic activity">
    <reaction evidence="6">
        <text>Hydrolysis of alkylated DNA, releasing 3-methyladenine.</text>
        <dbReference type="EC" id="3.2.2.20"/>
    </reaction>
</comment>
<dbReference type="Gene3D" id="1.10.340.30">
    <property type="entry name" value="Hypothetical protein, domain 2"/>
    <property type="match status" value="1"/>
</dbReference>
<name>A0A7X1XFM5_9PSED</name>
<comment type="function">
    <text evidence="7">Hydrolysis of the deoxyribose N-glycosidic bond to excise 3-methyladenine from the damaged DNA polymer formed by alkylation lesions.</text>
</comment>
<evidence type="ECO:0000256" key="3">
    <source>
        <dbReference type="ARBA" id="ARBA00022801"/>
    </source>
</evidence>
<sequence length="183" mass="21387">MQRCAWCSNDPLYQKYHDEEWGVPSYDARHLFEKLLLEGFQAGLSWILVLKRRENFRQALYNFDAEKLALMPDSKIDELMQDSSLIRNRAKFNAVRENAKAWLALDNPVEYFWSFVDGKPIINNYESHSDIPTQNELSLKMSKDLKKKGFKFVGPTICYSYLQAVGMVNDHTTDCHCYKTETV</sequence>
<proteinExistence type="predicted"/>
<feature type="binding site" evidence="9">
    <location>
        <position position="171"/>
    </location>
    <ligand>
        <name>Zn(2+)</name>
        <dbReference type="ChEBI" id="CHEBI:29105"/>
    </ligand>
</feature>
<dbReference type="Pfam" id="PF03352">
    <property type="entry name" value="Adenine_glyco"/>
    <property type="match status" value="1"/>
</dbReference>
<gene>
    <name evidence="10" type="primary">tag</name>
    <name evidence="10" type="ORF">GHO39_09600</name>
</gene>
<keyword evidence="1 9" id="KW-0479">Metal-binding</keyword>
<evidence type="ECO:0000256" key="1">
    <source>
        <dbReference type="ARBA" id="ARBA00022723"/>
    </source>
</evidence>
<feature type="binding site" evidence="9">
    <location>
        <position position="4"/>
    </location>
    <ligand>
        <name>Zn(2+)</name>
        <dbReference type="ChEBI" id="CHEBI:29105"/>
    </ligand>
</feature>
<dbReference type="SUPFAM" id="SSF48150">
    <property type="entry name" value="DNA-glycosylase"/>
    <property type="match status" value="1"/>
</dbReference>
<comment type="caution">
    <text evidence="10">The sequence shown here is derived from an EMBL/GenBank/DDBJ whole genome shotgun (WGS) entry which is preliminary data.</text>
</comment>
<evidence type="ECO:0000256" key="2">
    <source>
        <dbReference type="ARBA" id="ARBA00022763"/>
    </source>
</evidence>
<keyword evidence="2" id="KW-0227">DNA damage</keyword>
<protein>
    <recommendedName>
        <fullName evidence="8">DNA-3-methyladenine glycosylase I</fullName>
        <ecNumber evidence="8">3.2.2.20</ecNumber>
    </recommendedName>
</protein>
<dbReference type="InterPro" id="IPR011257">
    <property type="entry name" value="DNA_glycosylase"/>
</dbReference>
<dbReference type="NCBIfam" id="TIGR00624">
    <property type="entry name" value="tag"/>
    <property type="match status" value="1"/>
</dbReference>
<keyword evidence="4 9" id="KW-0862">Zinc</keyword>
<dbReference type="PANTHER" id="PTHR30037">
    <property type="entry name" value="DNA-3-METHYLADENINE GLYCOSYLASE 1"/>
    <property type="match status" value="1"/>
</dbReference>
<evidence type="ECO:0000313" key="10">
    <source>
        <dbReference type="EMBL" id="MQT89386.1"/>
    </source>
</evidence>
<keyword evidence="10" id="KW-0326">Glycosidase</keyword>
<dbReference type="PANTHER" id="PTHR30037:SF4">
    <property type="entry name" value="DNA-3-METHYLADENINE GLYCOSYLASE I"/>
    <property type="match status" value="1"/>
</dbReference>
<evidence type="ECO:0000256" key="4">
    <source>
        <dbReference type="ARBA" id="ARBA00022833"/>
    </source>
</evidence>
<feature type="binding site" evidence="9">
    <location>
        <position position="175"/>
    </location>
    <ligand>
        <name>Zn(2+)</name>
        <dbReference type="ChEBI" id="CHEBI:29105"/>
    </ligand>
</feature>
<dbReference type="GO" id="GO:0006284">
    <property type="term" value="P:base-excision repair"/>
    <property type="evidence" value="ECO:0007669"/>
    <property type="project" value="InterPro"/>
</dbReference>
<dbReference type="EC" id="3.2.2.20" evidence="8"/>
<keyword evidence="5" id="KW-0234">DNA repair</keyword>
<dbReference type="RefSeq" id="WP_165946598.1">
    <property type="nucleotide sequence ID" value="NZ_WIWI01000021.1"/>
</dbReference>
<evidence type="ECO:0000256" key="8">
    <source>
        <dbReference type="ARBA" id="ARBA00066766"/>
    </source>
</evidence>
<accession>A0A7X1XFM5</accession>
<dbReference type="AlphaFoldDB" id="A0A7X1XFM5"/>
<dbReference type="FunFam" id="1.10.340.30:FF:000009">
    <property type="entry name" value="DNA-3-methyladenine glycosylase I"/>
    <property type="match status" value="1"/>
</dbReference>
<evidence type="ECO:0000256" key="5">
    <source>
        <dbReference type="ARBA" id="ARBA00023204"/>
    </source>
</evidence>
<dbReference type="InterPro" id="IPR052891">
    <property type="entry name" value="DNA-3mA_glycosylase"/>
</dbReference>
<dbReference type="EMBL" id="WIWI01000021">
    <property type="protein sequence ID" value="MQT89386.1"/>
    <property type="molecule type" value="Genomic_DNA"/>
</dbReference>
<evidence type="ECO:0000256" key="7">
    <source>
        <dbReference type="ARBA" id="ARBA00057608"/>
    </source>
</evidence>
<feature type="binding site" evidence="9">
    <location>
        <position position="17"/>
    </location>
    <ligand>
        <name>Zn(2+)</name>
        <dbReference type="ChEBI" id="CHEBI:29105"/>
    </ligand>
</feature>
<evidence type="ECO:0000256" key="9">
    <source>
        <dbReference type="PIRSR" id="PIRSR604597-1"/>
    </source>
</evidence>
<dbReference type="GO" id="GO:0008725">
    <property type="term" value="F:DNA-3-methyladenine glycosylase activity"/>
    <property type="evidence" value="ECO:0007669"/>
    <property type="project" value="UniProtKB-EC"/>
</dbReference>
<evidence type="ECO:0000313" key="11">
    <source>
        <dbReference type="Proteomes" id="UP000489190"/>
    </source>
</evidence>
<evidence type="ECO:0000256" key="6">
    <source>
        <dbReference type="ARBA" id="ARBA00052558"/>
    </source>
</evidence>
<organism evidence="10 11">
    <name type="scientific">Pseudomonas helleri</name>
    <dbReference type="NCBI Taxonomy" id="1608996"/>
    <lineage>
        <taxon>Bacteria</taxon>
        <taxon>Pseudomonadati</taxon>
        <taxon>Pseudomonadota</taxon>
        <taxon>Gammaproteobacteria</taxon>
        <taxon>Pseudomonadales</taxon>
        <taxon>Pseudomonadaceae</taxon>
        <taxon>Pseudomonas</taxon>
    </lineage>
</organism>
<reference evidence="10 11" key="1">
    <citation type="submission" date="2019-10" db="EMBL/GenBank/DDBJ databases">
        <title>Evaluation of single-gene subtyping targets for Pseudomonas.</title>
        <authorList>
            <person name="Reichler S.J."/>
            <person name="Orsi R.H."/>
            <person name="Wiedmann M."/>
            <person name="Martin N.H."/>
            <person name="Murphy S.I."/>
        </authorList>
    </citation>
    <scope>NUCLEOTIDE SEQUENCE [LARGE SCALE GENOMIC DNA]</scope>
    <source>
        <strain evidence="10 11">FSL R10-3254</strain>
    </source>
</reference>
<keyword evidence="3 10" id="KW-0378">Hydrolase</keyword>
<dbReference type="Proteomes" id="UP000489190">
    <property type="component" value="Unassembled WGS sequence"/>
</dbReference>
<dbReference type="InterPro" id="IPR005019">
    <property type="entry name" value="Adenine_glyco"/>
</dbReference>